<comment type="function">
    <text evidence="4">Catalyzes the irreversible transfer of a propylamine group from the amino donor S-adenosylmethioninamine (decarboxy-AdoMet) to putrescine (1,4-diaminobutane) to yield spermidine.</text>
</comment>
<dbReference type="KEGG" id="rsin:B6N60_00632"/>
<evidence type="ECO:0000259" key="6">
    <source>
        <dbReference type="PROSITE" id="PS51006"/>
    </source>
</evidence>
<evidence type="ECO:0000313" key="7">
    <source>
        <dbReference type="EMBL" id="QXE21954.1"/>
    </source>
</evidence>
<dbReference type="PROSITE" id="PS51006">
    <property type="entry name" value="PABS_2"/>
    <property type="match status" value="1"/>
</dbReference>
<dbReference type="GO" id="GO:0008295">
    <property type="term" value="P:spermidine biosynthetic process"/>
    <property type="evidence" value="ECO:0007669"/>
    <property type="project" value="UniProtKB-UniRule"/>
</dbReference>
<dbReference type="EC" id="2.5.1.16" evidence="4"/>
<organism evidence="7 8">
    <name type="scientific">Richelia sinica FACHB-800</name>
    <dbReference type="NCBI Taxonomy" id="1357546"/>
    <lineage>
        <taxon>Bacteria</taxon>
        <taxon>Bacillati</taxon>
        <taxon>Cyanobacteriota</taxon>
        <taxon>Cyanophyceae</taxon>
        <taxon>Nostocales</taxon>
        <taxon>Nostocaceae</taxon>
        <taxon>Richelia</taxon>
    </lineage>
</organism>
<comment type="similarity">
    <text evidence="1 4">Belongs to the spermidine/spermine synthase family.</text>
</comment>
<evidence type="ECO:0000256" key="1">
    <source>
        <dbReference type="ARBA" id="ARBA00007867"/>
    </source>
</evidence>
<evidence type="ECO:0000256" key="2">
    <source>
        <dbReference type="ARBA" id="ARBA00022679"/>
    </source>
</evidence>
<dbReference type="InterPro" id="IPR029063">
    <property type="entry name" value="SAM-dependent_MTases_sf"/>
</dbReference>
<comment type="catalytic activity">
    <reaction evidence="4">
        <text>S-adenosyl 3-(methylsulfanyl)propylamine + putrescine = S-methyl-5'-thioadenosine + spermidine + H(+)</text>
        <dbReference type="Rhea" id="RHEA:12721"/>
        <dbReference type="ChEBI" id="CHEBI:15378"/>
        <dbReference type="ChEBI" id="CHEBI:17509"/>
        <dbReference type="ChEBI" id="CHEBI:57443"/>
        <dbReference type="ChEBI" id="CHEBI:57834"/>
        <dbReference type="ChEBI" id="CHEBI:326268"/>
        <dbReference type="EC" id="2.5.1.16"/>
    </reaction>
</comment>
<evidence type="ECO:0000256" key="3">
    <source>
        <dbReference type="ARBA" id="ARBA00023115"/>
    </source>
</evidence>
<dbReference type="SUPFAM" id="SSF53335">
    <property type="entry name" value="S-adenosyl-L-methionine-dependent methyltransferases"/>
    <property type="match status" value="1"/>
</dbReference>
<name>A0A975T4K6_9NOST</name>
<evidence type="ECO:0000256" key="4">
    <source>
        <dbReference type="HAMAP-Rule" id="MF_00198"/>
    </source>
</evidence>
<evidence type="ECO:0000313" key="8">
    <source>
        <dbReference type="Proteomes" id="UP000683511"/>
    </source>
</evidence>
<dbReference type="Gene3D" id="3.40.50.150">
    <property type="entry name" value="Vaccinia Virus protein VP39"/>
    <property type="match status" value="1"/>
</dbReference>
<dbReference type="EMBL" id="CP021056">
    <property type="protein sequence ID" value="QXE21954.1"/>
    <property type="molecule type" value="Genomic_DNA"/>
</dbReference>
<feature type="binding site" evidence="4">
    <location>
        <position position="38"/>
    </location>
    <ligand>
        <name>spermidine</name>
        <dbReference type="ChEBI" id="CHEBI:57834"/>
    </ligand>
</feature>
<dbReference type="HAMAP" id="MF_00198">
    <property type="entry name" value="Spermidine_synth"/>
    <property type="match status" value="1"/>
</dbReference>
<dbReference type="Pfam" id="PF01564">
    <property type="entry name" value="Spermine_synth"/>
    <property type="match status" value="1"/>
</dbReference>
<feature type="binding site" evidence="4">
    <location>
        <position position="67"/>
    </location>
    <ligand>
        <name>spermidine</name>
        <dbReference type="ChEBI" id="CHEBI:57834"/>
    </ligand>
</feature>
<keyword evidence="8" id="KW-1185">Reference proteome</keyword>
<dbReference type="AlphaFoldDB" id="A0A975T4K6"/>
<feature type="binding site" evidence="4">
    <location>
        <begin position="119"/>
        <end position="120"/>
    </location>
    <ligand>
        <name>S-methyl-5'-thioadenosine</name>
        <dbReference type="ChEBI" id="CHEBI:17509"/>
    </ligand>
</feature>
<dbReference type="PANTHER" id="PTHR43317">
    <property type="entry name" value="THERMOSPERMINE SYNTHASE ACAULIS5"/>
    <property type="match status" value="1"/>
</dbReference>
<keyword evidence="4" id="KW-0745">Spermidine biosynthesis</keyword>
<dbReference type="GO" id="GO:0010487">
    <property type="term" value="F:thermospermine synthase activity"/>
    <property type="evidence" value="ECO:0007669"/>
    <property type="project" value="UniProtKB-ARBA"/>
</dbReference>
<comment type="caution">
    <text evidence="4">Lacks conserved residue(s) required for the propagation of feature annotation.</text>
</comment>
<dbReference type="Proteomes" id="UP000683511">
    <property type="component" value="Chromosome"/>
</dbReference>
<proteinExistence type="inferred from homology"/>
<dbReference type="PANTHER" id="PTHR43317:SF1">
    <property type="entry name" value="THERMOSPERMINE SYNTHASE ACAULIS5"/>
    <property type="match status" value="1"/>
</dbReference>
<dbReference type="InterPro" id="IPR030374">
    <property type="entry name" value="PABS"/>
</dbReference>
<dbReference type="InterPro" id="IPR001045">
    <property type="entry name" value="Spermi_synthase"/>
</dbReference>
<comment type="pathway">
    <text evidence="4">Amine and polyamine biosynthesis; spermidine biosynthesis; spermidine from putrescine: step 1/1.</text>
</comment>
<feature type="domain" description="PABS" evidence="6">
    <location>
        <begin position="1"/>
        <end position="222"/>
    </location>
</feature>
<keyword evidence="2 4" id="KW-0808">Transferase</keyword>
<gene>
    <name evidence="4" type="primary">speE</name>
    <name evidence="7" type="ORF">B6N60_00632</name>
</gene>
<dbReference type="GO" id="GO:0004766">
    <property type="term" value="F:spermidine synthase activity"/>
    <property type="evidence" value="ECO:0007669"/>
    <property type="project" value="UniProtKB-UniRule"/>
</dbReference>
<evidence type="ECO:0000256" key="5">
    <source>
        <dbReference type="PROSITE-ProRule" id="PRU00354"/>
    </source>
</evidence>
<feature type="binding site" evidence="4">
    <location>
        <position position="87"/>
    </location>
    <ligand>
        <name>S-methyl-5'-thioadenosine</name>
        <dbReference type="ChEBI" id="CHEBI:17509"/>
    </ligand>
</feature>
<accession>A0A975T4K6</accession>
<protein>
    <recommendedName>
        <fullName evidence="4">Polyamine aminopropyltransferase</fullName>
    </recommendedName>
    <alternativeName>
        <fullName evidence="4">Putrescine aminopropyltransferase</fullName>
        <shortName evidence="4">PAPT</shortName>
    </alternativeName>
    <alternativeName>
        <fullName evidence="4">Spermidine synthase</fullName>
        <shortName evidence="4">SPDS</shortName>
        <shortName evidence="4">SPDSY</shortName>
        <ecNumber evidence="4">2.5.1.16</ecNumber>
    </alternativeName>
</protein>
<keyword evidence="3 4" id="KW-0620">Polyamine biosynthesis</keyword>
<dbReference type="CDD" id="cd02440">
    <property type="entry name" value="AdoMet_MTases"/>
    <property type="match status" value="1"/>
</dbReference>
<reference evidence="7" key="1">
    <citation type="submission" date="2017-04" db="EMBL/GenBank/DDBJ databases">
        <title>Genome deletions in a multicellular cyanobacterial endosymbiont for morphological adaptation in marine diatoms.</title>
        <authorList>
            <person name="Wang Y."/>
            <person name="Gao H."/>
            <person name="Li R."/>
            <person name="Xu X."/>
        </authorList>
    </citation>
    <scope>NUCLEOTIDE SEQUENCE</scope>
    <source>
        <strain evidence="7">FACHB 800</strain>
    </source>
</reference>
<sequence>MDKLPMPISLFIEHHDQSIAFYINGDLQFDTADEAIYHEHLVIPAVGLAIQRFPHTDLHVLICGGGDGLALRDVLRFEQVKKIDLVDYSSEVIELGKTIFKPYNLGSLESEKVTIHVQEALRFVSQLPDNHYHIIICDFTYPHSSAETQIYSREWFQEINRVLIAPGIICTNGVSPEQKTTAFWCLYQTILAADFMVKPLQLDIPSFKNHGYGHWGFLLASVQVITREEIETIYLPDDLNSLNQSQLLQAFFFANAIAHSRHNVLVHTIDSPQLLYYLLNAPVTTGNVAVNCDGHIDFLDVTETATTEIGDGDFLDLESVTKFWLENIYAAPSSAENLGEINRLIPARHHYHNPKMTSTWLAYIKELLAEIDTKQLLNKLLARASELPPQTASELKKLAEIINHKQPLPHLSPRVAEFITMLSVTLLMANLVAPDSVFAKGSSYSSGDDYSSGDGKFIGFIMTVVGGYWLATALKQSNDE</sequence>
<feature type="active site" description="Proton acceptor" evidence="4 5">
    <location>
        <position position="138"/>
    </location>
</feature>
<comment type="subunit">
    <text evidence="4">Homodimer or homotetramer.</text>
</comment>